<comment type="similarity">
    <text evidence="5">Belongs to the APS1/VSP family.</text>
</comment>
<dbReference type="InterPro" id="IPR005519">
    <property type="entry name" value="Acid_phosphat_B-like"/>
</dbReference>
<dbReference type="Gramene" id="CDO98049">
    <property type="protein sequence ID" value="CDO98049"/>
    <property type="gene ID" value="GSCOC_T00022023001"/>
</dbReference>
<evidence type="ECO:0000313" key="6">
    <source>
        <dbReference type="EMBL" id="CDO98049.1"/>
    </source>
</evidence>
<evidence type="ECO:0000256" key="1">
    <source>
        <dbReference type="ARBA" id="ARBA00002410"/>
    </source>
</evidence>
<keyword evidence="4" id="KW-0325">Glycoprotein</keyword>
<proteinExistence type="inferred from homology"/>
<dbReference type="OMA" id="DQWNDIR"/>
<dbReference type="AlphaFoldDB" id="A0A068TQ49"/>
<dbReference type="Proteomes" id="UP000295252">
    <property type="component" value="Chromosome VI"/>
</dbReference>
<accession>A0A068TQ49</accession>
<dbReference type="Pfam" id="PF03767">
    <property type="entry name" value="Acid_phosphat_B"/>
    <property type="match status" value="1"/>
</dbReference>
<dbReference type="InterPro" id="IPR023214">
    <property type="entry name" value="HAD_sf"/>
</dbReference>
<gene>
    <name evidence="6" type="ORF">GSCOC_T00022023001</name>
</gene>
<evidence type="ECO:0000313" key="7">
    <source>
        <dbReference type="Proteomes" id="UP000295252"/>
    </source>
</evidence>
<dbReference type="PANTHER" id="PTHR31284">
    <property type="entry name" value="ACID PHOSPHATASE-LIKE PROTEIN"/>
    <property type="match status" value="1"/>
</dbReference>
<dbReference type="PANTHER" id="PTHR31284:SF19">
    <property type="entry name" value="VEGETATIVE STORAGE PROTEIN 1-RELATED"/>
    <property type="match status" value="1"/>
</dbReference>
<sequence length="303" mass="34078">MDNFYFVRFCCDVIQQFNLLLEYFYQSSGMELQKMAVALVACLCLLVFGATTSQAGHPAHPDPKLINPLRIMPEASSGDSVSVNNCLSWRLTVETNNKRNWNGVPEICGNYVAHYMTGKQYGYDCDAVVDIAIEYVKSLPIPRDGRSIWIFDIDDTALSNLPFFSRPDVFFGVKTDNAELEAEFYEFVLTAEVPVLEATLRLYQAVVEAGIKAVFLTGSSERSADARDKNLKAVGYHTWEKLILKPDSVTTSVQAFKSEVRDQLVAEGYRIEGNIGDQWADIVGSNVGRRTFKLPNPMYYGYY</sequence>
<dbReference type="EMBL" id="HG739086">
    <property type="protein sequence ID" value="CDO98049.1"/>
    <property type="molecule type" value="Genomic_DNA"/>
</dbReference>
<keyword evidence="2" id="KW-0732">Signal</keyword>
<dbReference type="GO" id="GO:0045735">
    <property type="term" value="F:nutrient reservoir activity"/>
    <property type="evidence" value="ECO:0007669"/>
    <property type="project" value="UniProtKB-KW"/>
</dbReference>
<dbReference type="Gene3D" id="3.40.50.1000">
    <property type="entry name" value="HAD superfamily/HAD-like"/>
    <property type="match status" value="1"/>
</dbReference>
<dbReference type="STRING" id="49390.A0A068TQ49"/>
<evidence type="ECO:0000256" key="3">
    <source>
        <dbReference type="ARBA" id="ARBA00022761"/>
    </source>
</evidence>
<dbReference type="PhylomeDB" id="A0A068TQ49"/>
<keyword evidence="3" id="KW-0758">Storage protein</keyword>
<dbReference type="OrthoDB" id="59415at2759"/>
<dbReference type="InParanoid" id="A0A068TQ49"/>
<dbReference type="PIRSF" id="PIRSF002674">
    <property type="entry name" value="VSP"/>
    <property type="match status" value="1"/>
</dbReference>
<protein>
    <recommendedName>
        <fullName evidence="8">Acid phosphatase</fullName>
    </recommendedName>
</protein>
<reference evidence="7" key="1">
    <citation type="journal article" date="2014" name="Science">
        <title>The coffee genome provides insight into the convergent evolution of caffeine biosynthesis.</title>
        <authorList>
            <person name="Denoeud F."/>
            <person name="Carretero-Paulet L."/>
            <person name="Dereeper A."/>
            <person name="Droc G."/>
            <person name="Guyot R."/>
            <person name="Pietrella M."/>
            <person name="Zheng C."/>
            <person name="Alberti A."/>
            <person name="Anthony F."/>
            <person name="Aprea G."/>
            <person name="Aury J.M."/>
            <person name="Bento P."/>
            <person name="Bernard M."/>
            <person name="Bocs S."/>
            <person name="Campa C."/>
            <person name="Cenci A."/>
            <person name="Combes M.C."/>
            <person name="Crouzillat D."/>
            <person name="Da Silva C."/>
            <person name="Daddiego L."/>
            <person name="De Bellis F."/>
            <person name="Dussert S."/>
            <person name="Garsmeur O."/>
            <person name="Gayraud T."/>
            <person name="Guignon V."/>
            <person name="Jahn K."/>
            <person name="Jamilloux V."/>
            <person name="Joet T."/>
            <person name="Labadie K."/>
            <person name="Lan T."/>
            <person name="Leclercq J."/>
            <person name="Lepelley M."/>
            <person name="Leroy T."/>
            <person name="Li L.T."/>
            <person name="Librado P."/>
            <person name="Lopez L."/>
            <person name="Munoz A."/>
            <person name="Noel B."/>
            <person name="Pallavicini A."/>
            <person name="Perrotta G."/>
            <person name="Poncet V."/>
            <person name="Pot D."/>
            <person name="Priyono X."/>
            <person name="Rigoreau M."/>
            <person name="Rouard M."/>
            <person name="Rozas J."/>
            <person name="Tranchant-Dubreuil C."/>
            <person name="VanBuren R."/>
            <person name="Zhang Q."/>
            <person name="Andrade A.C."/>
            <person name="Argout X."/>
            <person name="Bertrand B."/>
            <person name="de Kochko A."/>
            <person name="Graziosi G."/>
            <person name="Henry R.J."/>
            <person name="Jayarama X."/>
            <person name="Ming R."/>
            <person name="Nagai C."/>
            <person name="Rounsley S."/>
            <person name="Sankoff D."/>
            <person name="Giuliano G."/>
            <person name="Albert V.A."/>
            <person name="Wincker P."/>
            <person name="Lashermes P."/>
        </authorList>
    </citation>
    <scope>NUCLEOTIDE SEQUENCE [LARGE SCALE GENOMIC DNA]</scope>
    <source>
        <strain evidence="7">cv. DH200-94</strain>
    </source>
</reference>
<evidence type="ECO:0000256" key="5">
    <source>
        <dbReference type="PIRNR" id="PIRNR002674"/>
    </source>
</evidence>
<evidence type="ECO:0000256" key="2">
    <source>
        <dbReference type="ARBA" id="ARBA00022729"/>
    </source>
</evidence>
<name>A0A068TQ49_COFCA</name>
<dbReference type="SUPFAM" id="SSF56784">
    <property type="entry name" value="HAD-like"/>
    <property type="match status" value="1"/>
</dbReference>
<evidence type="ECO:0000256" key="4">
    <source>
        <dbReference type="ARBA" id="ARBA00023180"/>
    </source>
</evidence>
<dbReference type="InterPro" id="IPR014403">
    <property type="entry name" value="APS1/VSP"/>
</dbReference>
<dbReference type="InterPro" id="IPR036412">
    <property type="entry name" value="HAD-like_sf"/>
</dbReference>
<keyword evidence="7" id="KW-1185">Reference proteome</keyword>
<comment type="function">
    <text evidence="1">May function as somatic storage protein during early seedling development.</text>
</comment>
<organism evidence="6 7">
    <name type="scientific">Coffea canephora</name>
    <name type="common">Robusta coffee</name>
    <dbReference type="NCBI Taxonomy" id="49390"/>
    <lineage>
        <taxon>Eukaryota</taxon>
        <taxon>Viridiplantae</taxon>
        <taxon>Streptophyta</taxon>
        <taxon>Embryophyta</taxon>
        <taxon>Tracheophyta</taxon>
        <taxon>Spermatophyta</taxon>
        <taxon>Magnoliopsida</taxon>
        <taxon>eudicotyledons</taxon>
        <taxon>Gunneridae</taxon>
        <taxon>Pentapetalae</taxon>
        <taxon>asterids</taxon>
        <taxon>lamiids</taxon>
        <taxon>Gentianales</taxon>
        <taxon>Rubiaceae</taxon>
        <taxon>Ixoroideae</taxon>
        <taxon>Gardenieae complex</taxon>
        <taxon>Bertiereae - Coffeeae clade</taxon>
        <taxon>Coffeeae</taxon>
        <taxon>Coffea</taxon>
    </lineage>
</organism>
<evidence type="ECO:0008006" key="8">
    <source>
        <dbReference type="Google" id="ProtNLM"/>
    </source>
</evidence>